<evidence type="ECO:0000256" key="1">
    <source>
        <dbReference type="ARBA" id="ARBA00004167"/>
    </source>
</evidence>
<evidence type="ECO:0000256" key="2">
    <source>
        <dbReference type="ARBA" id="ARBA00007647"/>
    </source>
</evidence>
<organism evidence="9 10">
    <name type="scientific">Caenorhabditis briggsae</name>
    <dbReference type="NCBI Taxonomy" id="6238"/>
    <lineage>
        <taxon>Eukaryota</taxon>
        <taxon>Metazoa</taxon>
        <taxon>Ecdysozoa</taxon>
        <taxon>Nematoda</taxon>
        <taxon>Chromadorea</taxon>
        <taxon>Rhabditida</taxon>
        <taxon>Rhabditina</taxon>
        <taxon>Rhabditomorpha</taxon>
        <taxon>Rhabditoidea</taxon>
        <taxon>Rhabditidae</taxon>
        <taxon>Peloderinae</taxon>
        <taxon>Caenorhabditis</taxon>
    </lineage>
</organism>
<dbReference type="AlphaFoldDB" id="A0AAE9ET77"/>
<protein>
    <recommendedName>
        <fullName evidence="8">SGNH domain-containing protein</fullName>
    </recommendedName>
</protein>
<evidence type="ECO:0000259" key="8">
    <source>
        <dbReference type="Pfam" id="PF19040"/>
    </source>
</evidence>
<feature type="domain" description="SGNH" evidence="8">
    <location>
        <begin position="81"/>
        <end position="316"/>
    </location>
</feature>
<keyword evidence="10" id="KW-1185">Reference proteome</keyword>
<dbReference type="InterPro" id="IPR043968">
    <property type="entry name" value="SGNH"/>
</dbReference>
<reference evidence="9 10" key="1">
    <citation type="submission" date="2022-04" db="EMBL/GenBank/DDBJ databases">
        <title>Chromosome-level reference genomes for two strains of Caenorhabditis briggsae: an improved platform for comparative genomics.</title>
        <authorList>
            <person name="Stevens L."/>
            <person name="Andersen E."/>
        </authorList>
    </citation>
    <scope>NUCLEOTIDE SEQUENCE [LARGE SCALE GENOMIC DNA]</scope>
    <source>
        <strain evidence="9">VX34</strain>
        <tissue evidence="9">Whole-organism</tissue>
    </source>
</reference>
<dbReference type="Proteomes" id="UP000829354">
    <property type="component" value="Chromosome IV"/>
</dbReference>
<sequence>MEKVSTENKRLDLQGVRGLAILSVLGFHFLPRIFPNGYLGVDQIKFTDDYQITDIGQHDDANRLNNEWSVNDYLNTFVPTCKYDDGSGPFGRCNHTGLEVYKGKFKILIIGNSFAANHGRLIHQECGSKARELVQISISACEPLYPAVKYGQRCVDTVEMFKKVVADEKPDYAFLTSRFLDIGDPFAAGVTRVEDDPIYKSMKKSFDVLVTSVKFKVFVFMQIPEIVPSNIEKIVEVIKNKEDLVEFDKSFVQRNHTIARVRYEKMVQGCEKCVPFDYDSLFWNRTTSTWRFYDEANNGLSYMTTINHLSFHGLELYNCDRESSTVENVTENKDLIIPDPRGGSKLKLEVSHAFITSAYYYPTSKSLGSNAVAFNMAIDQRSHSMQNHTFTVIGTNLTTSLSTVATSQAEGVGNCRYTTLMGRTNTVENLKTLEIESNGMTVQIPFKMARYTAPKPVIICISPQFVAEQWQIFLMHVHAANRFGGHLHIYLTSIIKSYFELMQEYERQGYLTLDYWLRMKFSNIESQYFDPNANIEWRNQAGAQTDCLLQYKEAAEYIAFFDMDDILFPKNYPTYLEEFNAVLATNPGTNYMFYGRREHEFVKAPTLSEFSFTELVDSLRSSKVVKRGKVVVRTDAYNATWIHYSKHVSFMTRANVTSPTLVHVQLPVEKDGKRKNTSRNMWKIEFGPLNETIREDDIRAIEEDIYRIKNASTIQSLAPQLPNADFYLPIVFKCYYDAFYGAAFDHKPGGFGCPNADFCELPQRENYKCIHSDAQYYSGPSMKPVTYHFTSHSFWSKDIGCYQ</sequence>
<dbReference type="Pfam" id="PF19040">
    <property type="entry name" value="SGNH"/>
    <property type="match status" value="1"/>
</dbReference>
<evidence type="ECO:0000256" key="5">
    <source>
        <dbReference type="ARBA" id="ARBA00022692"/>
    </source>
</evidence>
<comment type="similarity">
    <text evidence="2">Belongs to the glycosyltransferase 92 family.</text>
</comment>
<dbReference type="Pfam" id="PF01697">
    <property type="entry name" value="Glyco_transf_92"/>
    <property type="match status" value="1"/>
</dbReference>
<dbReference type="EMBL" id="CP092623">
    <property type="protein sequence ID" value="UMM28105.1"/>
    <property type="molecule type" value="Genomic_DNA"/>
</dbReference>
<keyword evidence="5" id="KW-0812">Transmembrane</keyword>
<keyword evidence="7" id="KW-0472">Membrane</keyword>
<dbReference type="PANTHER" id="PTHR21645:SF14">
    <property type="entry name" value="GLYCOSYLTRANSFERASE FAMILY 92 PROTEIN-RELATED"/>
    <property type="match status" value="1"/>
</dbReference>
<keyword evidence="3" id="KW-0328">Glycosyltransferase</keyword>
<keyword evidence="4" id="KW-0808">Transferase</keyword>
<accession>A0AAE9ET77</accession>
<dbReference type="InterPro" id="IPR008166">
    <property type="entry name" value="Glyco_transf_92"/>
</dbReference>
<dbReference type="GO" id="GO:0016020">
    <property type="term" value="C:membrane"/>
    <property type="evidence" value="ECO:0007669"/>
    <property type="project" value="UniProtKB-SubCell"/>
</dbReference>
<dbReference type="GO" id="GO:0016757">
    <property type="term" value="F:glycosyltransferase activity"/>
    <property type="evidence" value="ECO:0007669"/>
    <property type="project" value="UniProtKB-KW"/>
</dbReference>
<evidence type="ECO:0000313" key="10">
    <source>
        <dbReference type="Proteomes" id="UP000829354"/>
    </source>
</evidence>
<evidence type="ECO:0000256" key="7">
    <source>
        <dbReference type="ARBA" id="ARBA00023136"/>
    </source>
</evidence>
<evidence type="ECO:0000313" key="9">
    <source>
        <dbReference type="EMBL" id="UMM28105.1"/>
    </source>
</evidence>
<keyword evidence="6" id="KW-1133">Transmembrane helix</keyword>
<dbReference type="InterPro" id="IPR052012">
    <property type="entry name" value="GTase_92"/>
</dbReference>
<evidence type="ECO:0000256" key="6">
    <source>
        <dbReference type="ARBA" id="ARBA00022989"/>
    </source>
</evidence>
<evidence type="ECO:0000256" key="4">
    <source>
        <dbReference type="ARBA" id="ARBA00022679"/>
    </source>
</evidence>
<gene>
    <name evidence="9" type="ORF">L5515_011091</name>
</gene>
<evidence type="ECO:0000256" key="3">
    <source>
        <dbReference type="ARBA" id="ARBA00022676"/>
    </source>
</evidence>
<comment type="subcellular location">
    <subcellularLocation>
        <location evidence="1">Membrane</location>
        <topology evidence="1">Single-pass membrane protein</topology>
    </subcellularLocation>
</comment>
<dbReference type="PANTHER" id="PTHR21645">
    <property type="entry name" value="GLYCOSYLTRANSFERASE FAMILY 92 PROTEIN"/>
    <property type="match status" value="1"/>
</dbReference>
<proteinExistence type="inferred from homology"/>
<name>A0AAE9ET77_CAEBR</name>